<comment type="caution">
    <text evidence="1">The sequence shown here is derived from an EMBL/GenBank/DDBJ whole genome shotgun (WGS) entry which is preliminary data.</text>
</comment>
<organism evidence="1 2">
    <name type="scientific">Chitinophaga flava</name>
    <dbReference type="NCBI Taxonomy" id="2259036"/>
    <lineage>
        <taxon>Bacteria</taxon>
        <taxon>Pseudomonadati</taxon>
        <taxon>Bacteroidota</taxon>
        <taxon>Chitinophagia</taxon>
        <taxon>Chitinophagales</taxon>
        <taxon>Chitinophagaceae</taxon>
        <taxon>Chitinophaga</taxon>
    </lineage>
</organism>
<dbReference type="InterPro" id="IPR036249">
    <property type="entry name" value="Thioredoxin-like_sf"/>
</dbReference>
<gene>
    <name evidence="1" type="primary">ytxJ</name>
    <name evidence="1" type="ORF">DF182_05665</name>
</gene>
<dbReference type="Gene3D" id="3.40.30.10">
    <property type="entry name" value="Glutaredoxin"/>
    <property type="match status" value="1"/>
</dbReference>
<name>A0A365Y0E3_9BACT</name>
<dbReference type="SUPFAM" id="SSF52833">
    <property type="entry name" value="Thioredoxin-like"/>
    <property type="match status" value="1"/>
</dbReference>
<dbReference type="RefSeq" id="WP_113614683.1">
    <property type="nucleotide sequence ID" value="NZ_QFFJ01000001.1"/>
</dbReference>
<sequence>MNWKTLTSEEQLQEINVASAHQPVVIFKHSTRCSISSMAKSRLERAAAPDGLTFYYLDLIAYRDLSGQIAHTYQVQHESPQVLLIRNGVCTYDESHNGINMDEIADHLNG</sequence>
<evidence type="ECO:0000313" key="1">
    <source>
        <dbReference type="EMBL" id="RBL92082.1"/>
    </source>
</evidence>
<evidence type="ECO:0000313" key="2">
    <source>
        <dbReference type="Proteomes" id="UP000253410"/>
    </source>
</evidence>
<accession>A0A365Y0E3</accession>
<dbReference type="EMBL" id="QFFJ01000001">
    <property type="protein sequence ID" value="RBL92082.1"/>
    <property type="molecule type" value="Genomic_DNA"/>
</dbReference>
<reference evidence="1 2" key="1">
    <citation type="submission" date="2018-05" db="EMBL/GenBank/DDBJ databases">
        <title>Chitinophaga sp. K3CV102501T nov., isolated from isolated from a monsoon evergreen broad-leaved forest soil.</title>
        <authorList>
            <person name="Lv Y."/>
        </authorList>
    </citation>
    <scope>NUCLEOTIDE SEQUENCE [LARGE SCALE GENOMIC DNA]</scope>
    <source>
        <strain evidence="1 2">GDMCC 1.1325</strain>
    </source>
</reference>
<dbReference type="AlphaFoldDB" id="A0A365Y0E3"/>
<protein>
    <submittedName>
        <fullName evidence="1">Bacillithiol system redox-active protein YtxJ</fullName>
    </submittedName>
</protein>
<dbReference type="InterPro" id="IPR022551">
    <property type="entry name" value="BrxC"/>
</dbReference>
<dbReference type="Pfam" id="PF11009">
    <property type="entry name" value="BrxC"/>
    <property type="match status" value="1"/>
</dbReference>
<dbReference type="OrthoDB" id="677051at2"/>
<dbReference type="NCBIfam" id="TIGR04019">
    <property type="entry name" value="B_thiol_YtxJ"/>
    <property type="match status" value="1"/>
</dbReference>
<proteinExistence type="predicted"/>
<keyword evidence="2" id="KW-1185">Reference proteome</keyword>
<dbReference type="Proteomes" id="UP000253410">
    <property type="component" value="Unassembled WGS sequence"/>
</dbReference>